<evidence type="ECO:0000256" key="2">
    <source>
        <dbReference type="ARBA" id="ARBA00007845"/>
    </source>
</evidence>
<keyword evidence="3" id="KW-0540">Nuclease</keyword>
<name>A0A7I8JWT1_SPIIN</name>
<keyword evidence="4" id="KW-0378">Hydrolase</keyword>
<dbReference type="GO" id="GO:0004519">
    <property type="term" value="F:endonuclease activity"/>
    <property type="evidence" value="ECO:0007669"/>
    <property type="project" value="UniProtKB-KW"/>
</dbReference>
<evidence type="ECO:0000256" key="1">
    <source>
        <dbReference type="ARBA" id="ARBA00004123"/>
    </source>
</evidence>
<evidence type="ECO:0000313" key="14">
    <source>
        <dbReference type="Proteomes" id="UP000663760"/>
    </source>
</evidence>
<evidence type="ECO:0000256" key="9">
    <source>
        <dbReference type="ARBA" id="ARBA00023242"/>
    </source>
</evidence>
<comment type="subcellular location">
    <subcellularLocation>
        <location evidence="1">Nucleus</location>
    </subcellularLocation>
</comment>
<dbReference type="OrthoDB" id="757982at2759"/>
<dbReference type="GO" id="GO:0031349">
    <property type="term" value="P:positive regulation of defense response"/>
    <property type="evidence" value="ECO:0007669"/>
    <property type="project" value="UniProtKB-ARBA"/>
</dbReference>
<dbReference type="GO" id="GO:0016887">
    <property type="term" value="F:ATP hydrolysis activity"/>
    <property type="evidence" value="ECO:0007669"/>
    <property type="project" value="InterPro"/>
</dbReference>
<sequence>MTPEQDFVPAGWNAATCGSSFPSYETPPSRSFWKAGSYHPAGGAAASRSPEQDPEEPSALSRARVHPKFLHSNATSHRWAFGAVAELVDNAVDEIPRRATFVKLDRLRNPRNGSDALLFLDDGGGMDPAGLRRCMSLGFSAKPAGGGTTSIGQYGNGFKTSTMRLGADVVVFTRSGSDVGGGSATTTQSVGLLSYTFLTRTQKDDIVVPVVDFQVTAGEVSAPLTGAASPADWKENLQTILDWSPFSSQEALMEQFAEIGSRGTKVLVFNLWLDDDGLPELDFGEEDDDDDIKLRRELSTPAANSSKIKTEIINSHISHTFRFSLRAYLSILYLREFSTFSIFLRGRPVRQLRITDELKFARRITYRPSLPAVPSVEMTIGFAKEAPLLGMYGVNVYHRNRLVLPFWKLFHDGSSKGRCVIGVVEADFMAPAHDKQDFERSPVFFRLEGRLKQAIAEFWRSHCHLLGYQSGLQSVASDGGSSGEDRTPADSGAEDSAVVDRLREENLQLFVRRTELRRREEELKKTINQLEAELALTRQESSRLSSDIESCHKR</sequence>
<keyword evidence="6 10" id="KW-0175">Coiled coil</keyword>
<dbReference type="GO" id="GO:0005634">
    <property type="term" value="C:nucleus"/>
    <property type="evidence" value="ECO:0007669"/>
    <property type="project" value="UniProtKB-SubCell"/>
</dbReference>
<evidence type="ECO:0000256" key="6">
    <source>
        <dbReference type="ARBA" id="ARBA00023054"/>
    </source>
</evidence>
<evidence type="ECO:0000259" key="12">
    <source>
        <dbReference type="Pfam" id="PF17942"/>
    </source>
</evidence>
<evidence type="ECO:0000256" key="8">
    <source>
        <dbReference type="ARBA" id="ARBA00023204"/>
    </source>
</evidence>
<keyword evidence="5" id="KW-0227">DNA damage</keyword>
<keyword evidence="8" id="KW-0234">DNA repair</keyword>
<feature type="region of interest" description="Disordered" evidence="11">
    <location>
        <begin position="35"/>
        <end position="62"/>
    </location>
</feature>
<dbReference type="GO" id="GO:0006281">
    <property type="term" value="P:DNA repair"/>
    <property type="evidence" value="ECO:0007669"/>
    <property type="project" value="UniProtKB-KW"/>
</dbReference>
<accession>A0A7I8JWT1</accession>
<dbReference type="GO" id="GO:0031047">
    <property type="term" value="P:regulatory ncRNA-mediated gene silencing"/>
    <property type="evidence" value="ECO:0007669"/>
    <property type="project" value="UniProtKB-KW"/>
</dbReference>
<evidence type="ECO:0000256" key="7">
    <source>
        <dbReference type="ARBA" id="ARBA00023158"/>
    </source>
</evidence>
<dbReference type="InterPro" id="IPR036890">
    <property type="entry name" value="HATPase_C_sf"/>
</dbReference>
<evidence type="ECO:0000256" key="3">
    <source>
        <dbReference type="ARBA" id="ARBA00022722"/>
    </source>
</evidence>
<dbReference type="SUPFAM" id="SSF55874">
    <property type="entry name" value="ATPase domain of HSP90 chaperone/DNA topoisomerase II/histidine kinase"/>
    <property type="match status" value="1"/>
</dbReference>
<dbReference type="EMBL" id="LR746264">
    <property type="protein sequence ID" value="CAA7388313.1"/>
    <property type="molecule type" value="Genomic_DNA"/>
</dbReference>
<dbReference type="Pfam" id="PF13589">
    <property type="entry name" value="HATPase_c_3"/>
    <property type="match status" value="1"/>
</dbReference>
<dbReference type="Proteomes" id="UP000663760">
    <property type="component" value="Chromosome 1"/>
</dbReference>
<gene>
    <name evidence="13" type="ORF">SI8410_01000571</name>
</gene>
<dbReference type="Pfam" id="PF17942">
    <property type="entry name" value="Morc6_S5"/>
    <property type="match status" value="1"/>
</dbReference>
<dbReference type="Gene3D" id="3.30.565.10">
    <property type="entry name" value="Histidine kinase-like ATPase, C-terminal domain"/>
    <property type="match status" value="1"/>
</dbReference>
<keyword evidence="14" id="KW-1185">Reference proteome</keyword>
<feature type="region of interest" description="Disordered" evidence="11">
    <location>
        <begin position="476"/>
        <end position="497"/>
    </location>
</feature>
<comment type="similarity">
    <text evidence="2">Belongs to the MORC ATPase protein family.</text>
</comment>
<keyword evidence="7" id="KW-0943">RNA-mediated gene silencing</keyword>
<keyword evidence="4" id="KW-0255">Endonuclease</keyword>
<proteinExistence type="inferred from homology"/>
<evidence type="ECO:0000256" key="5">
    <source>
        <dbReference type="ARBA" id="ARBA00022763"/>
    </source>
</evidence>
<dbReference type="AlphaFoldDB" id="A0A7I8JWT1"/>
<reference evidence="13" key="1">
    <citation type="submission" date="2020-02" db="EMBL/GenBank/DDBJ databases">
        <authorList>
            <person name="Scholz U."/>
            <person name="Mascher M."/>
            <person name="Fiebig A."/>
        </authorList>
    </citation>
    <scope>NUCLEOTIDE SEQUENCE</scope>
</reference>
<organism evidence="13 14">
    <name type="scientific">Spirodela intermedia</name>
    <name type="common">Intermediate duckweed</name>
    <dbReference type="NCBI Taxonomy" id="51605"/>
    <lineage>
        <taxon>Eukaryota</taxon>
        <taxon>Viridiplantae</taxon>
        <taxon>Streptophyta</taxon>
        <taxon>Embryophyta</taxon>
        <taxon>Tracheophyta</taxon>
        <taxon>Spermatophyta</taxon>
        <taxon>Magnoliopsida</taxon>
        <taxon>Liliopsida</taxon>
        <taxon>Araceae</taxon>
        <taxon>Lemnoideae</taxon>
        <taxon>Spirodela</taxon>
    </lineage>
</organism>
<dbReference type="InterPro" id="IPR045261">
    <property type="entry name" value="MORC_ATPase"/>
</dbReference>
<evidence type="ECO:0000256" key="10">
    <source>
        <dbReference type="SAM" id="Coils"/>
    </source>
</evidence>
<dbReference type="PANTHER" id="PTHR23336:SF50">
    <property type="entry name" value="PROTEIN MICRORCHIDIA 1-RELATED"/>
    <property type="match status" value="1"/>
</dbReference>
<feature type="coiled-coil region" evidence="10">
    <location>
        <begin position="499"/>
        <end position="547"/>
    </location>
</feature>
<evidence type="ECO:0000313" key="13">
    <source>
        <dbReference type="EMBL" id="CAA7388313.1"/>
    </source>
</evidence>
<keyword evidence="9" id="KW-0539">Nucleus</keyword>
<feature type="domain" description="Morc S5" evidence="12">
    <location>
        <begin position="323"/>
        <end position="459"/>
    </location>
</feature>
<dbReference type="InterPro" id="IPR041006">
    <property type="entry name" value="Morc_S5"/>
</dbReference>
<dbReference type="PANTHER" id="PTHR23336">
    <property type="entry name" value="ZINC FINGER CW-TYPE COILED-COIL DOMAIN PROTEIN 3"/>
    <property type="match status" value="1"/>
</dbReference>
<evidence type="ECO:0000256" key="4">
    <source>
        <dbReference type="ARBA" id="ARBA00022759"/>
    </source>
</evidence>
<protein>
    <recommendedName>
        <fullName evidence="12">Morc S5 domain-containing protein</fullName>
    </recommendedName>
</protein>
<evidence type="ECO:0000256" key="11">
    <source>
        <dbReference type="SAM" id="MobiDB-lite"/>
    </source>
</evidence>